<organism evidence="1 2">
    <name type="scientific">Sinomonas terricola</name>
    <dbReference type="NCBI Taxonomy" id="3110330"/>
    <lineage>
        <taxon>Bacteria</taxon>
        <taxon>Bacillati</taxon>
        <taxon>Actinomycetota</taxon>
        <taxon>Actinomycetes</taxon>
        <taxon>Micrococcales</taxon>
        <taxon>Micrococcaceae</taxon>
        <taxon>Sinomonas</taxon>
    </lineage>
</organism>
<dbReference type="EMBL" id="JAYGGQ010000010">
    <property type="protein sequence ID" value="MEA5455661.1"/>
    <property type="molecule type" value="Genomic_DNA"/>
</dbReference>
<dbReference type="InterPro" id="IPR011697">
    <property type="entry name" value="Peptidase_C26"/>
</dbReference>
<keyword evidence="2" id="KW-1185">Reference proteome</keyword>
<dbReference type="PANTHER" id="PTHR43235">
    <property type="entry name" value="GLUTAMINE AMIDOTRANSFERASE PB2B2.05-RELATED"/>
    <property type="match status" value="1"/>
</dbReference>
<dbReference type="SUPFAM" id="SSF52317">
    <property type="entry name" value="Class I glutamine amidotransferase-like"/>
    <property type="match status" value="1"/>
</dbReference>
<gene>
    <name evidence="1" type="ORF">SPF06_13085</name>
</gene>
<accession>A0ABU5T981</accession>
<name>A0ABU5T981_9MICC</name>
<comment type="caution">
    <text evidence="1">The sequence shown here is derived from an EMBL/GenBank/DDBJ whole genome shotgun (WGS) entry which is preliminary data.</text>
</comment>
<dbReference type="Proteomes" id="UP001304769">
    <property type="component" value="Unassembled WGS sequence"/>
</dbReference>
<dbReference type="RefSeq" id="WP_323279539.1">
    <property type="nucleotide sequence ID" value="NZ_JAYGGQ010000010.1"/>
</dbReference>
<dbReference type="Pfam" id="PF07722">
    <property type="entry name" value="Peptidase_C26"/>
    <property type="match status" value="1"/>
</dbReference>
<reference evidence="1 2" key="1">
    <citation type="submission" date="2023-12" db="EMBL/GenBank/DDBJ databases">
        <title>Sinomonas terricola sp. nov, isolated from litchi orchard soil in Guangdong, PR China.</title>
        <authorList>
            <person name="Jiaxin W."/>
            <person name="Yang Z."/>
            <person name="Honghui Z."/>
        </authorList>
    </citation>
    <scope>NUCLEOTIDE SEQUENCE [LARGE SCALE GENOMIC DNA]</scope>
    <source>
        <strain evidence="1 2">JGH33</strain>
    </source>
</reference>
<dbReference type="GO" id="GO:0016787">
    <property type="term" value="F:hydrolase activity"/>
    <property type="evidence" value="ECO:0007669"/>
    <property type="project" value="UniProtKB-KW"/>
</dbReference>
<proteinExistence type="predicted"/>
<dbReference type="PROSITE" id="PS51273">
    <property type="entry name" value="GATASE_TYPE_1"/>
    <property type="match status" value="1"/>
</dbReference>
<sequence>MTTTPASSERPSPRIAVTWADTAPSHEDWFHAELDALTRSAAAAVERAGGTAVVLDASDPELAGVLLGDELEWDGLLVMGGGDVDPVLYDGDPYVPAIEGVDAQADAFEASAIVQAVATGRPVLGICRGLQIINVALGGSLHEDLGTPELGATAHRNHGDPGGLMVLHEVEIAPGSRLAEALGERATVVSGHHQAAARIAPGLRVTATAPDGIAEALEAADPSDWLVAVQWHPEEAQTEPGQLEAILGAFVAACRARAEAAAQPTAEEARR</sequence>
<dbReference type="Gene3D" id="3.40.50.880">
    <property type="match status" value="1"/>
</dbReference>
<dbReference type="CDD" id="cd01745">
    <property type="entry name" value="GATase1_2"/>
    <property type="match status" value="1"/>
</dbReference>
<keyword evidence="1" id="KW-0378">Hydrolase</keyword>
<evidence type="ECO:0000313" key="1">
    <source>
        <dbReference type="EMBL" id="MEA5455661.1"/>
    </source>
</evidence>
<protein>
    <submittedName>
        <fullName evidence="1">Gamma-glutamyl-gamma-aminobutyrate hydrolase family protein</fullName>
    </submittedName>
</protein>
<dbReference type="InterPro" id="IPR044668">
    <property type="entry name" value="PuuD-like"/>
</dbReference>
<evidence type="ECO:0000313" key="2">
    <source>
        <dbReference type="Proteomes" id="UP001304769"/>
    </source>
</evidence>
<dbReference type="InterPro" id="IPR029062">
    <property type="entry name" value="Class_I_gatase-like"/>
</dbReference>
<dbReference type="PANTHER" id="PTHR43235:SF1">
    <property type="entry name" value="GLUTAMINE AMIDOTRANSFERASE PB2B2.05-RELATED"/>
    <property type="match status" value="1"/>
</dbReference>